<sequence length="60" mass="7214">MPSKTLEIQPWLSDWTQSIVWINYNWGCRDSSIDQAGFEMAVMELWALKYRGENEYYKFS</sequence>
<reference evidence="1 2" key="1">
    <citation type="submission" date="2015-07" db="EMBL/GenBank/DDBJ databases">
        <title>The genome of Dufourea novaeangliae.</title>
        <authorList>
            <person name="Pan H."/>
            <person name="Kapheim K."/>
        </authorList>
    </citation>
    <scope>NUCLEOTIDE SEQUENCE [LARGE SCALE GENOMIC DNA]</scope>
    <source>
        <strain evidence="1">0120121106</strain>
        <tissue evidence="1">Whole body</tissue>
    </source>
</reference>
<name>A0A154PLE7_DUFNO</name>
<evidence type="ECO:0000313" key="2">
    <source>
        <dbReference type="Proteomes" id="UP000076502"/>
    </source>
</evidence>
<proteinExistence type="predicted"/>
<dbReference type="EMBL" id="KQ434954">
    <property type="protein sequence ID" value="KZC12577.1"/>
    <property type="molecule type" value="Genomic_DNA"/>
</dbReference>
<accession>A0A154PLE7</accession>
<protein>
    <submittedName>
        <fullName evidence="1">Uncharacterized protein</fullName>
    </submittedName>
</protein>
<evidence type="ECO:0000313" key="1">
    <source>
        <dbReference type="EMBL" id="KZC12577.1"/>
    </source>
</evidence>
<dbReference type="Proteomes" id="UP000076502">
    <property type="component" value="Unassembled WGS sequence"/>
</dbReference>
<keyword evidence="2" id="KW-1185">Reference proteome</keyword>
<dbReference type="AlphaFoldDB" id="A0A154PLE7"/>
<organism evidence="1 2">
    <name type="scientific">Dufourea novaeangliae</name>
    <name type="common">Sweat bee</name>
    <dbReference type="NCBI Taxonomy" id="178035"/>
    <lineage>
        <taxon>Eukaryota</taxon>
        <taxon>Metazoa</taxon>
        <taxon>Ecdysozoa</taxon>
        <taxon>Arthropoda</taxon>
        <taxon>Hexapoda</taxon>
        <taxon>Insecta</taxon>
        <taxon>Pterygota</taxon>
        <taxon>Neoptera</taxon>
        <taxon>Endopterygota</taxon>
        <taxon>Hymenoptera</taxon>
        <taxon>Apocrita</taxon>
        <taxon>Aculeata</taxon>
        <taxon>Apoidea</taxon>
        <taxon>Anthophila</taxon>
        <taxon>Halictidae</taxon>
        <taxon>Rophitinae</taxon>
        <taxon>Dufourea</taxon>
    </lineage>
</organism>
<gene>
    <name evidence="1" type="ORF">WN55_03330</name>
</gene>